<keyword evidence="2" id="KW-1185">Reference proteome</keyword>
<comment type="caution">
    <text evidence="1">The sequence shown here is derived from an EMBL/GenBank/DDBJ whole genome shotgun (WGS) entry which is preliminary data.</text>
</comment>
<protein>
    <submittedName>
        <fullName evidence="1">3391_t:CDS:1</fullName>
    </submittedName>
</protein>
<accession>A0ACA9KKB6</accession>
<dbReference type="Proteomes" id="UP000789366">
    <property type="component" value="Unassembled WGS sequence"/>
</dbReference>
<organism evidence="1 2">
    <name type="scientific">Cetraspora pellucida</name>
    <dbReference type="NCBI Taxonomy" id="1433469"/>
    <lineage>
        <taxon>Eukaryota</taxon>
        <taxon>Fungi</taxon>
        <taxon>Fungi incertae sedis</taxon>
        <taxon>Mucoromycota</taxon>
        <taxon>Glomeromycotina</taxon>
        <taxon>Glomeromycetes</taxon>
        <taxon>Diversisporales</taxon>
        <taxon>Gigasporaceae</taxon>
        <taxon>Cetraspora</taxon>
    </lineage>
</organism>
<evidence type="ECO:0000313" key="1">
    <source>
        <dbReference type="EMBL" id="CAG8478164.1"/>
    </source>
</evidence>
<proteinExistence type="predicted"/>
<gene>
    <name evidence="1" type="ORF">SPELUC_LOCUS2006</name>
</gene>
<reference evidence="1" key="1">
    <citation type="submission" date="2021-06" db="EMBL/GenBank/DDBJ databases">
        <authorList>
            <person name="Kallberg Y."/>
            <person name="Tangrot J."/>
            <person name="Rosling A."/>
        </authorList>
    </citation>
    <scope>NUCLEOTIDE SEQUENCE</scope>
    <source>
        <strain evidence="1">28 12/20/2015</strain>
    </source>
</reference>
<sequence>MEYIFISKETFDNIINQYLMSLPEKKRDKALVNVELLNKIKLILQNSTNANISDHDENFLNNTLLNQSSNAITILFVDSNAITLPPVDSNSDITLSPVDSNASITLQPIDSNAVITLSSVDSNAITALPLADSNMIITPLLSVEAHIIMRHNIYILYSSEDENFSLKMLF</sequence>
<evidence type="ECO:0000313" key="2">
    <source>
        <dbReference type="Proteomes" id="UP000789366"/>
    </source>
</evidence>
<dbReference type="EMBL" id="CAJVPW010001218">
    <property type="protein sequence ID" value="CAG8478164.1"/>
    <property type="molecule type" value="Genomic_DNA"/>
</dbReference>
<name>A0ACA9KKB6_9GLOM</name>